<dbReference type="GO" id="GO:0003677">
    <property type="term" value="F:DNA binding"/>
    <property type="evidence" value="ECO:0007669"/>
    <property type="project" value="UniProtKB-KW"/>
</dbReference>
<dbReference type="PANTHER" id="PTHR33164:SF56">
    <property type="entry name" value="HTH-TYPE TRANSCRIPTIONAL REGULATOR MHQR"/>
    <property type="match status" value="1"/>
</dbReference>
<dbReference type="PANTHER" id="PTHR33164">
    <property type="entry name" value="TRANSCRIPTIONAL REGULATOR, MARR FAMILY"/>
    <property type="match status" value="1"/>
</dbReference>
<dbReference type="Pfam" id="PF01047">
    <property type="entry name" value="MarR"/>
    <property type="match status" value="1"/>
</dbReference>
<dbReference type="Proteomes" id="UP000273145">
    <property type="component" value="Chromosome"/>
</dbReference>
<dbReference type="EMBL" id="CP034248">
    <property type="protein sequence ID" value="AZK48802.1"/>
    <property type="molecule type" value="Genomic_DNA"/>
</dbReference>
<dbReference type="GO" id="GO:0006950">
    <property type="term" value="P:response to stress"/>
    <property type="evidence" value="ECO:0007669"/>
    <property type="project" value="TreeGrafter"/>
</dbReference>
<evidence type="ECO:0000313" key="5">
    <source>
        <dbReference type="EMBL" id="AZK48802.1"/>
    </source>
</evidence>
<accession>A0A3S8S0Q9</accession>
<dbReference type="PRINTS" id="PR00598">
    <property type="entry name" value="HTHMARR"/>
</dbReference>
<evidence type="ECO:0000256" key="3">
    <source>
        <dbReference type="ARBA" id="ARBA00023163"/>
    </source>
</evidence>
<name>A0A3S8S0Q9_9BACL</name>
<keyword evidence="3" id="KW-0804">Transcription</keyword>
<dbReference type="KEGG" id="plen:EIM92_00425"/>
<dbReference type="InterPro" id="IPR036388">
    <property type="entry name" value="WH-like_DNA-bd_sf"/>
</dbReference>
<keyword evidence="2" id="KW-0238">DNA-binding</keyword>
<dbReference type="SUPFAM" id="SSF46785">
    <property type="entry name" value="Winged helix' DNA-binding domain"/>
    <property type="match status" value="1"/>
</dbReference>
<dbReference type="InterPro" id="IPR036390">
    <property type="entry name" value="WH_DNA-bd_sf"/>
</dbReference>
<dbReference type="PROSITE" id="PS50995">
    <property type="entry name" value="HTH_MARR_2"/>
    <property type="match status" value="1"/>
</dbReference>
<dbReference type="OrthoDB" id="9799747at2"/>
<gene>
    <name evidence="5" type="ORF">EIM92_00425</name>
</gene>
<keyword evidence="6" id="KW-1185">Reference proteome</keyword>
<feature type="domain" description="HTH marR-type" evidence="4">
    <location>
        <begin position="8"/>
        <end position="144"/>
    </location>
</feature>
<sequence>MLKTEERGTDLSLHLYRVFSKSFKSVNEHAVTGSKIQGFNPTAFAVLEVLYYKGPQPIQQIGAKLLLQSGNVTYVIDKLEAAGYLQRQPCPRDRRVIFAELTPKGKELMDKLYPEFSERIDYALSGLDNEEKQLMITLLKKMGREAEKLAPLARK</sequence>
<dbReference type="InterPro" id="IPR000835">
    <property type="entry name" value="HTH_MarR-typ"/>
</dbReference>
<dbReference type="Gene3D" id="1.10.10.10">
    <property type="entry name" value="Winged helix-like DNA-binding domain superfamily/Winged helix DNA-binding domain"/>
    <property type="match status" value="1"/>
</dbReference>
<keyword evidence="1" id="KW-0805">Transcription regulation</keyword>
<protein>
    <submittedName>
        <fullName evidence="5">MarR family transcriptional regulator</fullName>
    </submittedName>
</protein>
<reference evidence="5 6" key="1">
    <citation type="submission" date="2018-11" db="EMBL/GenBank/DDBJ databases">
        <title>Genome sequencing of Paenibacillus lentus DSM25539(T).</title>
        <authorList>
            <person name="Kook J.-K."/>
            <person name="Park S.-N."/>
            <person name="Lim Y.K."/>
        </authorList>
    </citation>
    <scope>NUCLEOTIDE SEQUENCE [LARGE SCALE GENOMIC DNA]</scope>
    <source>
        <strain evidence="5 6">DSM 25539</strain>
    </source>
</reference>
<proteinExistence type="predicted"/>
<dbReference type="SMART" id="SM00347">
    <property type="entry name" value="HTH_MARR"/>
    <property type="match status" value="1"/>
</dbReference>
<organism evidence="5 6">
    <name type="scientific">Paenibacillus lentus</name>
    <dbReference type="NCBI Taxonomy" id="1338368"/>
    <lineage>
        <taxon>Bacteria</taxon>
        <taxon>Bacillati</taxon>
        <taxon>Bacillota</taxon>
        <taxon>Bacilli</taxon>
        <taxon>Bacillales</taxon>
        <taxon>Paenibacillaceae</taxon>
        <taxon>Paenibacillus</taxon>
    </lineage>
</organism>
<evidence type="ECO:0000256" key="2">
    <source>
        <dbReference type="ARBA" id="ARBA00023125"/>
    </source>
</evidence>
<dbReference type="InterPro" id="IPR039422">
    <property type="entry name" value="MarR/SlyA-like"/>
</dbReference>
<dbReference type="GO" id="GO:0003700">
    <property type="term" value="F:DNA-binding transcription factor activity"/>
    <property type="evidence" value="ECO:0007669"/>
    <property type="project" value="InterPro"/>
</dbReference>
<dbReference type="AlphaFoldDB" id="A0A3S8S0Q9"/>
<dbReference type="PROSITE" id="PS01117">
    <property type="entry name" value="HTH_MARR_1"/>
    <property type="match status" value="1"/>
</dbReference>
<evidence type="ECO:0000259" key="4">
    <source>
        <dbReference type="PROSITE" id="PS50995"/>
    </source>
</evidence>
<evidence type="ECO:0000313" key="6">
    <source>
        <dbReference type="Proteomes" id="UP000273145"/>
    </source>
</evidence>
<evidence type="ECO:0000256" key="1">
    <source>
        <dbReference type="ARBA" id="ARBA00023015"/>
    </source>
</evidence>
<dbReference type="RefSeq" id="WP_125084947.1">
    <property type="nucleotide sequence ID" value="NZ_CP034248.1"/>
</dbReference>
<dbReference type="InterPro" id="IPR023187">
    <property type="entry name" value="Tscrpt_reg_MarR-type_CS"/>
</dbReference>